<name>A0A8X6UE23_NEPPI</name>
<feature type="compositionally biased region" description="Polar residues" evidence="1">
    <location>
        <begin position="1"/>
        <end position="10"/>
    </location>
</feature>
<organism evidence="2 3">
    <name type="scientific">Nephila pilipes</name>
    <name type="common">Giant wood spider</name>
    <name type="synonym">Nephila maculata</name>
    <dbReference type="NCBI Taxonomy" id="299642"/>
    <lineage>
        <taxon>Eukaryota</taxon>
        <taxon>Metazoa</taxon>
        <taxon>Ecdysozoa</taxon>
        <taxon>Arthropoda</taxon>
        <taxon>Chelicerata</taxon>
        <taxon>Arachnida</taxon>
        <taxon>Araneae</taxon>
        <taxon>Araneomorphae</taxon>
        <taxon>Entelegynae</taxon>
        <taxon>Araneoidea</taxon>
        <taxon>Nephilidae</taxon>
        <taxon>Nephila</taxon>
    </lineage>
</organism>
<accession>A0A8X6UE23</accession>
<protein>
    <submittedName>
        <fullName evidence="2">Uncharacterized protein</fullName>
    </submittedName>
</protein>
<dbReference type="AlphaFoldDB" id="A0A8X6UE23"/>
<comment type="caution">
    <text evidence="2">The sequence shown here is derived from an EMBL/GenBank/DDBJ whole genome shotgun (WGS) entry which is preliminary data.</text>
</comment>
<evidence type="ECO:0000313" key="2">
    <source>
        <dbReference type="EMBL" id="GFU09508.1"/>
    </source>
</evidence>
<keyword evidence="3" id="KW-1185">Reference proteome</keyword>
<evidence type="ECO:0000313" key="3">
    <source>
        <dbReference type="Proteomes" id="UP000887013"/>
    </source>
</evidence>
<dbReference type="OrthoDB" id="10594807at2759"/>
<proteinExistence type="predicted"/>
<gene>
    <name evidence="2" type="ORF">NPIL_462891</name>
</gene>
<evidence type="ECO:0000256" key="1">
    <source>
        <dbReference type="SAM" id="MobiDB-lite"/>
    </source>
</evidence>
<sequence>MPETSETQPAAPNVPQVPDAPQTQVPRTQSRFGRLIKKPKFLNYYISDWGLLDHTRLNVVLQMHHLFGVFASILVFDVLLKPEQRLIVRIRVIFNHVGGIHYAIEYAKQLIAKAKRSCSINMFN</sequence>
<feature type="region of interest" description="Disordered" evidence="1">
    <location>
        <begin position="1"/>
        <end position="29"/>
    </location>
</feature>
<reference evidence="2" key="1">
    <citation type="submission" date="2020-08" db="EMBL/GenBank/DDBJ databases">
        <title>Multicomponent nature underlies the extraordinary mechanical properties of spider dragline silk.</title>
        <authorList>
            <person name="Kono N."/>
            <person name="Nakamura H."/>
            <person name="Mori M."/>
            <person name="Yoshida Y."/>
            <person name="Ohtoshi R."/>
            <person name="Malay A.D."/>
            <person name="Moran D.A.P."/>
            <person name="Tomita M."/>
            <person name="Numata K."/>
            <person name="Arakawa K."/>
        </authorList>
    </citation>
    <scope>NUCLEOTIDE SEQUENCE</scope>
</reference>
<dbReference type="Proteomes" id="UP000887013">
    <property type="component" value="Unassembled WGS sequence"/>
</dbReference>
<dbReference type="EMBL" id="BMAW01028864">
    <property type="protein sequence ID" value="GFU09508.1"/>
    <property type="molecule type" value="Genomic_DNA"/>
</dbReference>